<dbReference type="Pfam" id="PF13568">
    <property type="entry name" value="OMP_b-brl_2"/>
    <property type="match status" value="1"/>
</dbReference>
<sequence length="195" mass="21731">MKKFLLGIFLLAAFNSFAQGVRYGAKIGMNVSTLSGDAFDDSSSRYGFAAGVFAEIPLGNAFQFQPEFLYSGQGIKPNTGPEYNFGNGEDGLPMRPFDERAELDYLQLPLLFKKNFGKFNIHLGPQVGVAVWNSDNHEVYKNFDYSGIGGIGVQVFDFLSIEARYSVGFRNVIEERYSGIEGKNQYFALMASYRL</sequence>
<evidence type="ECO:0000313" key="5">
    <source>
        <dbReference type="Proteomes" id="UP000184240"/>
    </source>
</evidence>
<keyword evidence="6" id="KW-1185">Reference proteome</keyword>
<reference evidence="5" key="2">
    <citation type="submission" date="2016-11" db="EMBL/GenBank/DDBJ databases">
        <authorList>
            <person name="Varghese N."/>
            <person name="Submissions S."/>
        </authorList>
    </citation>
    <scope>NUCLEOTIDE SEQUENCE [LARGE SCALE GENOMIC DNA]</scope>
    <source>
        <strain evidence="5">DSM 19859</strain>
    </source>
</reference>
<dbReference type="Proteomes" id="UP000290037">
    <property type="component" value="Unassembled WGS sequence"/>
</dbReference>
<evidence type="ECO:0000313" key="6">
    <source>
        <dbReference type="Proteomes" id="UP000290037"/>
    </source>
</evidence>
<proteinExistence type="predicted"/>
<gene>
    <name evidence="3" type="ORF">DSM01_2330</name>
    <name evidence="4" type="ORF">SAMN04487999_0145</name>
</gene>
<feature type="domain" description="Outer membrane protein beta-barrel" evidence="2">
    <location>
        <begin position="17"/>
        <end position="173"/>
    </location>
</feature>
<dbReference type="InterPro" id="IPR025665">
    <property type="entry name" value="Beta-barrel_OMP_2"/>
</dbReference>
<dbReference type="RefSeq" id="WP_072979312.1">
    <property type="nucleotide sequence ID" value="NZ_CP084318.1"/>
</dbReference>
<dbReference type="EMBL" id="QOVN01000004">
    <property type="protein sequence ID" value="RXG28869.1"/>
    <property type="molecule type" value="Genomic_DNA"/>
</dbReference>
<dbReference type="STRING" id="573501.SAMN04487999_0145"/>
<name>A0A1M5SSW8_9FLAO</name>
<dbReference type="AlphaFoldDB" id="A0A1M5SSW8"/>
<evidence type="ECO:0000313" key="3">
    <source>
        <dbReference type="EMBL" id="RXG28869.1"/>
    </source>
</evidence>
<dbReference type="OrthoDB" id="1259003at2"/>
<organism evidence="4 5">
    <name type="scientific">Leeuwenhoekiella palythoae</name>
    <dbReference type="NCBI Taxonomy" id="573501"/>
    <lineage>
        <taxon>Bacteria</taxon>
        <taxon>Pseudomonadati</taxon>
        <taxon>Bacteroidota</taxon>
        <taxon>Flavobacteriia</taxon>
        <taxon>Flavobacteriales</taxon>
        <taxon>Flavobacteriaceae</taxon>
        <taxon>Leeuwenhoekiella</taxon>
    </lineage>
</organism>
<protein>
    <submittedName>
        <fullName evidence="4">Outer membrane protein beta-barrel domain-containing protein</fullName>
    </submittedName>
    <submittedName>
        <fullName evidence="3">Outer membrane protein with beta-barrel domain</fullName>
    </submittedName>
</protein>
<keyword evidence="1" id="KW-0732">Signal</keyword>
<evidence type="ECO:0000259" key="2">
    <source>
        <dbReference type="Pfam" id="PF13568"/>
    </source>
</evidence>
<accession>A0A1M5SSW8</accession>
<dbReference type="Proteomes" id="UP000184240">
    <property type="component" value="Unassembled WGS sequence"/>
</dbReference>
<evidence type="ECO:0000256" key="1">
    <source>
        <dbReference type="SAM" id="SignalP"/>
    </source>
</evidence>
<reference evidence="3 6" key="3">
    <citation type="submission" date="2018-07" db="EMBL/GenBank/DDBJ databases">
        <title>Leeuwenhoekiella genomics.</title>
        <authorList>
            <person name="Tahon G."/>
            <person name="Willems A."/>
        </authorList>
    </citation>
    <scope>NUCLEOTIDE SEQUENCE [LARGE SCALE GENOMIC DNA]</scope>
    <source>
        <strain evidence="3 6">LMG 24856</strain>
    </source>
</reference>
<feature type="chain" id="PRO_5012341504" evidence="1">
    <location>
        <begin position="19"/>
        <end position="195"/>
    </location>
</feature>
<evidence type="ECO:0000313" key="4">
    <source>
        <dbReference type="EMBL" id="SHH41586.1"/>
    </source>
</evidence>
<feature type="signal peptide" evidence="1">
    <location>
        <begin position="1"/>
        <end position="18"/>
    </location>
</feature>
<reference evidence="4" key="1">
    <citation type="submission" date="2016-11" db="EMBL/GenBank/DDBJ databases">
        <authorList>
            <person name="Jaros S."/>
            <person name="Januszkiewicz K."/>
            <person name="Wedrychowicz H."/>
        </authorList>
    </citation>
    <scope>NUCLEOTIDE SEQUENCE [LARGE SCALE GENOMIC DNA]</scope>
    <source>
        <strain evidence="4">DSM 19859</strain>
    </source>
</reference>
<dbReference type="EMBL" id="FQXT01000001">
    <property type="protein sequence ID" value="SHH41586.1"/>
    <property type="molecule type" value="Genomic_DNA"/>
</dbReference>